<sequence>MATVQQKARLWFQESQSIETVQRIIRLEYRNCQSPSKNSINHWYERFKGKGNVRQSERLSLLNCSYQRLMGILLADRQFRFSNRIILRTVTIGWLSWNQRRVFCCTVAILALTLDCADLVRRNGALRI</sequence>
<protein>
    <recommendedName>
        <fullName evidence="1">DUF4817 domain-containing protein</fullName>
    </recommendedName>
</protein>
<keyword evidence="3" id="KW-1185">Reference proteome</keyword>
<name>A0A4Y2CAI1_ARAVE</name>
<dbReference type="Proteomes" id="UP000499080">
    <property type="component" value="Unassembled WGS sequence"/>
</dbReference>
<dbReference type="EMBL" id="BGPR01085827">
    <property type="protein sequence ID" value="GBM01044.1"/>
    <property type="molecule type" value="Genomic_DNA"/>
</dbReference>
<evidence type="ECO:0000313" key="2">
    <source>
        <dbReference type="EMBL" id="GBM01044.1"/>
    </source>
</evidence>
<evidence type="ECO:0000259" key="1">
    <source>
        <dbReference type="Pfam" id="PF16087"/>
    </source>
</evidence>
<comment type="caution">
    <text evidence="2">The sequence shown here is derived from an EMBL/GenBank/DDBJ whole genome shotgun (WGS) entry which is preliminary data.</text>
</comment>
<proteinExistence type="predicted"/>
<reference evidence="2 3" key="1">
    <citation type="journal article" date="2019" name="Sci. Rep.">
        <title>Orb-weaving spider Araneus ventricosus genome elucidates the spidroin gene catalogue.</title>
        <authorList>
            <person name="Kono N."/>
            <person name="Nakamura H."/>
            <person name="Ohtoshi R."/>
            <person name="Moran D.A.P."/>
            <person name="Shinohara A."/>
            <person name="Yoshida Y."/>
            <person name="Fujiwara M."/>
            <person name="Mori M."/>
            <person name="Tomita M."/>
            <person name="Arakawa K."/>
        </authorList>
    </citation>
    <scope>NUCLEOTIDE SEQUENCE [LARGE SCALE GENOMIC DNA]</scope>
</reference>
<dbReference type="InterPro" id="IPR032135">
    <property type="entry name" value="DUF4817"/>
</dbReference>
<organism evidence="2 3">
    <name type="scientific">Araneus ventricosus</name>
    <name type="common">Orbweaver spider</name>
    <name type="synonym">Epeira ventricosa</name>
    <dbReference type="NCBI Taxonomy" id="182803"/>
    <lineage>
        <taxon>Eukaryota</taxon>
        <taxon>Metazoa</taxon>
        <taxon>Ecdysozoa</taxon>
        <taxon>Arthropoda</taxon>
        <taxon>Chelicerata</taxon>
        <taxon>Arachnida</taxon>
        <taxon>Araneae</taxon>
        <taxon>Araneomorphae</taxon>
        <taxon>Entelegynae</taxon>
        <taxon>Araneoidea</taxon>
        <taxon>Araneidae</taxon>
        <taxon>Araneus</taxon>
    </lineage>
</organism>
<dbReference type="Pfam" id="PF16087">
    <property type="entry name" value="DUF4817"/>
    <property type="match status" value="1"/>
</dbReference>
<accession>A0A4Y2CAI1</accession>
<dbReference type="AlphaFoldDB" id="A0A4Y2CAI1"/>
<feature type="domain" description="DUF4817" evidence="1">
    <location>
        <begin position="11"/>
        <end position="53"/>
    </location>
</feature>
<evidence type="ECO:0000313" key="3">
    <source>
        <dbReference type="Proteomes" id="UP000499080"/>
    </source>
</evidence>
<gene>
    <name evidence="2" type="ORF">AVEN_227078_1</name>
</gene>